<protein>
    <submittedName>
        <fullName evidence="1">Uncharacterized protein</fullName>
    </submittedName>
</protein>
<gene>
    <name evidence="1" type="ORF">AS594_22755</name>
</gene>
<dbReference type="EMBL" id="MEHJ01000001">
    <property type="protein sequence ID" value="OEJ26880.1"/>
    <property type="molecule type" value="Genomic_DNA"/>
</dbReference>
<dbReference type="Proteomes" id="UP000095759">
    <property type="component" value="Unassembled WGS sequence"/>
</dbReference>
<name>A0A1E5PBF9_9ACTN</name>
<evidence type="ECO:0000313" key="1">
    <source>
        <dbReference type="EMBL" id="OEJ26880.1"/>
    </source>
</evidence>
<accession>A0A1E5PBF9</accession>
<proteinExistence type="predicted"/>
<dbReference type="AlphaFoldDB" id="A0A1E5PBF9"/>
<organism evidence="1 2">
    <name type="scientific">Streptomyces agglomeratus</name>
    <dbReference type="NCBI Taxonomy" id="285458"/>
    <lineage>
        <taxon>Bacteria</taxon>
        <taxon>Bacillati</taxon>
        <taxon>Actinomycetota</taxon>
        <taxon>Actinomycetes</taxon>
        <taxon>Kitasatosporales</taxon>
        <taxon>Streptomycetaceae</taxon>
        <taxon>Streptomyces</taxon>
    </lineage>
</organism>
<reference evidence="1 2" key="1">
    <citation type="submission" date="2016-08" db="EMBL/GenBank/DDBJ databases">
        <title>Complete genome sequence of Streptomyces agglomeratus strain 6-3-2, a novel anti-MRSA actinomycete isolated from Wuli of Tebit, China.</title>
        <authorList>
            <person name="Chen X."/>
        </authorList>
    </citation>
    <scope>NUCLEOTIDE SEQUENCE [LARGE SCALE GENOMIC DNA]</scope>
    <source>
        <strain evidence="1 2">6-3-2</strain>
    </source>
</reference>
<evidence type="ECO:0000313" key="2">
    <source>
        <dbReference type="Proteomes" id="UP000095759"/>
    </source>
</evidence>
<keyword evidence="2" id="KW-1185">Reference proteome</keyword>
<sequence length="127" mass="13597">MRDSGCGLRLLGVVGRNRGRSPVCSYAASMSMRRWWRSSPEYGVARKISTNFVASSWVCMRPPMEMTLASLCSRPSAAVCSLQASAARTPLTLFAAICSPLPEPPITMPRLSGSAAVFSAARRQNGG</sequence>
<comment type="caution">
    <text evidence="1">The sequence shown here is derived from an EMBL/GenBank/DDBJ whole genome shotgun (WGS) entry which is preliminary data.</text>
</comment>